<dbReference type="InterPro" id="IPR036056">
    <property type="entry name" value="Fibrinogen-like_C"/>
</dbReference>
<dbReference type="Proteomes" id="UP000762676">
    <property type="component" value="Unassembled WGS sequence"/>
</dbReference>
<dbReference type="EMBL" id="BMAT01005101">
    <property type="protein sequence ID" value="GFR87499.1"/>
    <property type="molecule type" value="Genomic_DNA"/>
</dbReference>
<evidence type="ECO:0000313" key="3">
    <source>
        <dbReference type="Proteomes" id="UP000762676"/>
    </source>
</evidence>
<feature type="domain" description="Fibrinogen C-terminal" evidence="1">
    <location>
        <begin position="1"/>
        <end position="127"/>
    </location>
</feature>
<sequence>SEFELRVDVTVNGEALFARYSSFHIGDESDGYRLQLGSHSGTLAEKDSTWGLSRNSGFQFSTKDRDNDDWPSVNCADTRHGAWWYWDCSWVNLNGEWKAEWPTGLWWHNGTTYLIADSTEMKIRRIELDD</sequence>
<dbReference type="PROSITE" id="PS51406">
    <property type="entry name" value="FIBRINOGEN_C_2"/>
    <property type="match status" value="1"/>
</dbReference>
<dbReference type="InterPro" id="IPR050373">
    <property type="entry name" value="Fibrinogen_C-term_domain"/>
</dbReference>
<organism evidence="2 3">
    <name type="scientific">Elysia marginata</name>
    <dbReference type="NCBI Taxonomy" id="1093978"/>
    <lineage>
        <taxon>Eukaryota</taxon>
        <taxon>Metazoa</taxon>
        <taxon>Spiralia</taxon>
        <taxon>Lophotrochozoa</taxon>
        <taxon>Mollusca</taxon>
        <taxon>Gastropoda</taxon>
        <taxon>Heterobranchia</taxon>
        <taxon>Euthyneura</taxon>
        <taxon>Panpulmonata</taxon>
        <taxon>Sacoglossa</taxon>
        <taxon>Placobranchoidea</taxon>
        <taxon>Plakobranchidae</taxon>
        <taxon>Elysia</taxon>
    </lineage>
</organism>
<proteinExistence type="predicted"/>
<dbReference type="GO" id="GO:0005615">
    <property type="term" value="C:extracellular space"/>
    <property type="evidence" value="ECO:0007669"/>
    <property type="project" value="TreeGrafter"/>
</dbReference>
<dbReference type="SUPFAM" id="SSF56496">
    <property type="entry name" value="Fibrinogen C-terminal domain-like"/>
    <property type="match status" value="1"/>
</dbReference>
<keyword evidence="3" id="KW-1185">Reference proteome</keyword>
<name>A0AAV4GPN7_9GAST</name>
<dbReference type="Pfam" id="PF00147">
    <property type="entry name" value="Fibrinogen_C"/>
    <property type="match status" value="1"/>
</dbReference>
<dbReference type="InterPro" id="IPR014716">
    <property type="entry name" value="Fibrinogen_a/b/g_C_1"/>
</dbReference>
<dbReference type="SMART" id="SM00186">
    <property type="entry name" value="FBG"/>
    <property type="match status" value="1"/>
</dbReference>
<protein>
    <submittedName>
        <fullName evidence="2">Ficolin-1</fullName>
    </submittedName>
</protein>
<evidence type="ECO:0000259" key="1">
    <source>
        <dbReference type="PROSITE" id="PS51406"/>
    </source>
</evidence>
<comment type="caution">
    <text evidence="2">The sequence shown here is derived from an EMBL/GenBank/DDBJ whole genome shotgun (WGS) entry which is preliminary data.</text>
</comment>
<gene>
    <name evidence="2" type="ORF">ElyMa_002494300</name>
</gene>
<dbReference type="InterPro" id="IPR002181">
    <property type="entry name" value="Fibrinogen_a/b/g_C_dom"/>
</dbReference>
<reference evidence="2 3" key="1">
    <citation type="journal article" date="2021" name="Elife">
        <title>Chloroplast acquisition without the gene transfer in kleptoplastic sea slugs, Plakobranchus ocellatus.</title>
        <authorList>
            <person name="Maeda T."/>
            <person name="Takahashi S."/>
            <person name="Yoshida T."/>
            <person name="Shimamura S."/>
            <person name="Takaki Y."/>
            <person name="Nagai Y."/>
            <person name="Toyoda A."/>
            <person name="Suzuki Y."/>
            <person name="Arimoto A."/>
            <person name="Ishii H."/>
            <person name="Satoh N."/>
            <person name="Nishiyama T."/>
            <person name="Hasebe M."/>
            <person name="Maruyama T."/>
            <person name="Minagawa J."/>
            <person name="Obokata J."/>
            <person name="Shigenobu S."/>
        </authorList>
    </citation>
    <scope>NUCLEOTIDE SEQUENCE [LARGE SCALE GENOMIC DNA]</scope>
</reference>
<dbReference type="PANTHER" id="PTHR19143">
    <property type="entry name" value="FIBRINOGEN/TENASCIN/ANGIOPOEITIN"/>
    <property type="match status" value="1"/>
</dbReference>
<dbReference type="PANTHER" id="PTHR19143:SF394">
    <property type="entry name" value="ANGIOPOIETIN-RELATED PROTEIN 3-LIKE"/>
    <property type="match status" value="1"/>
</dbReference>
<dbReference type="Gene3D" id="3.90.215.10">
    <property type="entry name" value="Gamma Fibrinogen, chain A, domain 1"/>
    <property type="match status" value="1"/>
</dbReference>
<dbReference type="AlphaFoldDB" id="A0AAV4GPN7"/>
<accession>A0AAV4GPN7</accession>
<feature type="non-terminal residue" evidence="2">
    <location>
        <position position="1"/>
    </location>
</feature>
<evidence type="ECO:0000313" key="2">
    <source>
        <dbReference type="EMBL" id="GFR87499.1"/>
    </source>
</evidence>